<feature type="transmembrane region" description="Helical" evidence="1">
    <location>
        <begin position="164"/>
        <end position="183"/>
    </location>
</feature>
<dbReference type="AlphaFoldDB" id="A0A6N4TGX6"/>
<evidence type="ECO:0000256" key="1">
    <source>
        <dbReference type="SAM" id="Phobius"/>
    </source>
</evidence>
<dbReference type="RefSeq" id="WP_118277229.1">
    <property type="nucleotide sequence ID" value="NZ_AP019695.1"/>
</dbReference>
<name>A0A6N4TGX6_9FIRM</name>
<feature type="transmembrane region" description="Helical" evidence="1">
    <location>
        <begin position="133"/>
        <end position="152"/>
    </location>
</feature>
<proteinExistence type="predicted"/>
<organism evidence="2 3">
    <name type="scientific">Amedibacterium intestinale</name>
    <dbReference type="NCBI Taxonomy" id="2583452"/>
    <lineage>
        <taxon>Bacteria</taxon>
        <taxon>Bacillati</taxon>
        <taxon>Bacillota</taxon>
        <taxon>Erysipelotrichia</taxon>
        <taxon>Erysipelotrichales</taxon>
        <taxon>Erysipelotrichaceae</taxon>
        <taxon>Amedibacterium</taxon>
    </lineage>
</organism>
<gene>
    <name evidence="2" type="ORF">Aargi30884_06270</name>
</gene>
<keyword evidence="1" id="KW-0472">Membrane</keyword>
<dbReference type="EMBL" id="AP019695">
    <property type="protein sequence ID" value="BBK21724.1"/>
    <property type="molecule type" value="Genomic_DNA"/>
</dbReference>
<evidence type="ECO:0000313" key="2">
    <source>
        <dbReference type="EMBL" id="BBK21724.1"/>
    </source>
</evidence>
<keyword evidence="1" id="KW-0812">Transmembrane</keyword>
<reference evidence="3" key="1">
    <citation type="submission" date="2019-05" db="EMBL/GenBank/DDBJ databases">
        <title>Complete genome sequencing of Absiella argi strain JCM 30884.</title>
        <authorList>
            <person name="Sakamoto M."/>
            <person name="Murakami T."/>
            <person name="Mori H."/>
        </authorList>
    </citation>
    <scope>NUCLEOTIDE SEQUENCE [LARGE SCALE GENOMIC DNA]</scope>
    <source>
        <strain evidence="3">JCM 30884</strain>
    </source>
</reference>
<feature type="transmembrane region" description="Helical" evidence="1">
    <location>
        <begin position="189"/>
        <end position="206"/>
    </location>
</feature>
<keyword evidence="3" id="KW-1185">Reference proteome</keyword>
<dbReference type="KEGG" id="aarg:Aargi30884_06270"/>
<keyword evidence="1" id="KW-1133">Transmembrane helix</keyword>
<protein>
    <submittedName>
        <fullName evidence="2">Uncharacterized protein</fullName>
    </submittedName>
</protein>
<evidence type="ECO:0000313" key="3">
    <source>
        <dbReference type="Proteomes" id="UP000464754"/>
    </source>
</evidence>
<accession>A0A6N4TGX6</accession>
<dbReference type="Proteomes" id="UP000464754">
    <property type="component" value="Chromosome"/>
</dbReference>
<feature type="transmembrane region" description="Helical" evidence="1">
    <location>
        <begin position="103"/>
        <end position="121"/>
    </location>
</feature>
<sequence length="218" mass="26170">MKKQTNKKKIHIDNLYLMKKLDTAYLNEFNRFYDYILDSRYTVQDMNIMVNIALDQCLEGMKFHKKPTVVIPKDLKEYTKKISRGKEYKDMKKKIRNQDYEKMQISSIWYVFTVCIVLFFFKNLLDKNYLVNYLVDAIVGCIAGGFAMKNFMIRRRIINRYQFGSFYIRLDIITLVICLFIKLLTPKNLSNFDITYLLLVISFFVMKKKIKPQFEKVI</sequence>